<keyword evidence="2" id="KW-1185">Reference proteome</keyword>
<dbReference type="HOGENOM" id="CLU_2340714_0_0_9"/>
<name>U1X8M9_ANEAE</name>
<dbReference type="Proteomes" id="UP000016511">
    <property type="component" value="Unassembled WGS sequence"/>
</dbReference>
<dbReference type="STRING" id="649747.HMPREF0083_01015"/>
<dbReference type="EMBL" id="AWSJ01000064">
    <property type="protein sequence ID" value="ERI10903.1"/>
    <property type="molecule type" value="Genomic_DNA"/>
</dbReference>
<dbReference type="GeneID" id="92841253"/>
<protein>
    <submittedName>
        <fullName evidence="1">Uncharacterized protein</fullName>
    </submittedName>
</protein>
<gene>
    <name evidence="1" type="ORF">HMPREF0083_01015</name>
</gene>
<evidence type="ECO:0000313" key="1">
    <source>
        <dbReference type="EMBL" id="ERI10903.1"/>
    </source>
</evidence>
<dbReference type="RefSeq" id="WP_021624181.1">
    <property type="nucleotide sequence ID" value="NZ_KE952895.1"/>
</dbReference>
<organism evidence="1 2">
    <name type="scientific">Aneurinibacillus aneurinilyticus ATCC 12856</name>
    <dbReference type="NCBI Taxonomy" id="649747"/>
    <lineage>
        <taxon>Bacteria</taxon>
        <taxon>Bacillati</taxon>
        <taxon>Bacillota</taxon>
        <taxon>Bacilli</taxon>
        <taxon>Bacillales</taxon>
        <taxon>Paenibacillaceae</taxon>
        <taxon>Aneurinibacillus group</taxon>
        <taxon>Aneurinibacillus</taxon>
    </lineage>
</organism>
<accession>U1X8M9</accession>
<proteinExistence type="predicted"/>
<reference evidence="1 2" key="1">
    <citation type="submission" date="2013-08" db="EMBL/GenBank/DDBJ databases">
        <authorList>
            <person name="Weinstock G."/>
            <person name="Sodergren E."/>
            <person name="Wylie T."/>
            <person name="Fulton L."/>
            <person name="Fulton R."/>
            <person name="Fronick C."/>
            <person name="O'Laughlin M."/>
            <person name="Godfrey J."/>
            <person name="Miner T."/>
            <person name="Herter B."/>
            <person name="Appelbaum E."/>
            <person name="Cordes M."/>
            <person name="Lek S."/>
            <person name="Wollam A."/>
            <person name="Pepin K.H."/>
            <person name="Palsikar V.B."/>
            <person name="Mitreva M."/>
            <person name="Wilson R.K."/>
        </authorList>
    </citation>
    <scope>NUCLEOTIDE SEQUENCE [LARGE SCALE GENOMIC DNA]</scope>
    <source>
        <strain evidence="1 2">ATCC 12856</strain>
    </source>
</reference>
<sequence>MEVIYECIPCRIQRTGNLTILAGSNCPECKGPMFPVRERDENIKARPNKESVEIKLAYLKELRNLADTHRFVTDGSLVERVRRVCDSIEEDLRLSGT</sequence>
<comment type="caution">
    <text evidence="1">The sequence shown here is derived from an EMBL/GenBank/DDBJ whole genome shotgun (WGS) entry which is preliminary data.</text>
</comment>
<evidence type="ECO:0000313" key="2">
    <source>
        <dbReference type="Proteomes" id="UP000016511"/>
    </source>
</evidence>
<dbReference type="AlphaFoldDB" id="U1X8M9"/>